<evidence type="ECO:0000313" key="11">
    <source>
        <dbReference type="EMBL" id="KZL91653.1"/>
    </source>
</evidence>
<dbReference type="InterPro" id="IPR004090">
    <property type="entry name" value="Chemotax_Me-accpt_rcpt"/>
</dbReference>
<keyword evidence="1" id="KW-0004">4Fe-4S</keyword>
<name>A0A162SNA1_9CLOT</name>
<keyword evidence="12" id="KW-1185">Reference proteome</keyword>
<feature type="domain" description="4Fe-4S ferredoxin-type" evidence="9">
    <location>
        <begin position="39"/>
        <end position="68"/>
    </location>
</feature>
<gene>
    <name evidence="11" type="primary">yoaH_4</name>
    <name evidence="11" type="ORF">CLMAG_34120</name>
</gene>
<comment type="caution">
    <text evidence="11">The sequence shown here is derived from an EMBL/GenBank/DDBJ whole genome shotgun (WGS) entry which is preliminary data.</text>
</comment>
<keyword evidence="3" id="KW-0408">Iron</keyword>
<dbReference type="InterPro" id="IPR009016">
    <property type="entry name" value="Fe_hydrogenase"/>
</dbReference>
<dbReference type="PRINTS" id="PR00260">
    <property type="entry name" value="CHEMTRNSDUCR"/>
</dbReference>
<dbReference type="Gene3D" id="3.40.950.10">
    <property type="entry name" value="Fe-only Hydrogenase (Larger Subunit), Chain L, domain 3"/>
    <property type="match status" value="1"/>
</dbReference>
<dbReference type="RefSeq" id="WP_066624714.1">
    <property type="nucleotide sequence ID" value="NZ_FQXL01000005.1"/>
</dbReference>
<protein>
    <submittedName>
        <fullName evidence="11">Putative methyl-accepting chemotaxis protein YoaH</fullName>
    </submittedName>
</protein>
<dbReference type="OrthoDB" id="9798098at2"/>
<dbReference type="InterPro" id="IPR007202">
    <property type="entry name" value="4Fe-4S_dom"/>
</dbReference>
<evidence type="ECO:0000259" key="10">
    <source>
        <dbReference type="PROSITE" id="PS51656"/>
    </source>
</evidence>
<proteinExistence type="inferred from homology"/>
<dbReference type="InterPro" id="IPR017900">
    <property type="entry name" value="4Fe4S_Fe_S_CS"/>
</dbReference>
<dbReference type="PROSITE" id="PS51379">
    <property type="entry name" value="4FE4S_FER_2"/>
    <property type="match status" value="2"/>
</dbReference>
<evidence type="ECO:0000256" key="7">
    <source>
        <dbReference type="PROSITE-ProRule" id="PRU00284"/>
    </source>
</evidence>
<dbReference type="EMBL" id="LWAE01000003">
    <property type="protein sequence ID" value="KZL91653.1"/>
    <property type="molecule type" value="Genomic_DNA"/>
</dbReference>
<evidence type="ECO:0000313" key="12">
    <source>
        <dbReference type="Proteomes" id="UP000076603"/>
    </source>
</evidence>
<dbReference type="PROSITE" id="PS51656">
    <property type="entry name" value="4FE4S"/>
    <property type="match status" value="1"/>
</dbReference>
<dbReference type="InterPro" id="IPR004108">
    <property type="entry name" value="Fe_hydrogenase_lsu_C"/>
</dbReference>
<dbReference type="GO" id="GO:0051539">
    <property type="term" value="F:4 iron, 4 sulfur cluster binding"/>
    <property type="evidence" value="ECO:0007669"/>
    <property type="project" value="UniProtKB-KW"/>
</dbReference>
<evidence type="ECO:0000259" key="8">
    <source>
        <dbReference type="PROSITE" id="PS50111"/>
    </source>
</evidence>
<dbReference type="GO" id="GO:0004888">
    <property type="term" value="F:transmembrane signaling receptor activity"/>
    <property type="evidence" value="ECO:0007669"/>
    <property type="project" value="InterPro"/>
</dbReference>
<dbReference type="Pfam" id="PF00015">
    <property type="entry name" value="MCPsignal"/>
    <property type="match status" value="1"/>
</dbReference>
<dbReference type="SUPFAM" id="SSF53920">
    <property type="entry name" value="Fe-only hydrogenase"/>
    <property type="match status" value="1"/>
</dbReference>
<accession>A0A162SNA1</accession>
<dbReference type="GO" id="GO:0006935">
    <property type="term" value="P:chemotaxis"/>
    <property type="evidence" value="ECO:0007669"/>
    <property type="project" value="InterPro"/>
</dbReference>
<evidence type="ECO:0000256" key="5">
    <source>
        <dbReference type="ARBA" id="ARBA00023224"/>
    </source>
</evidence>
<dbReference type="Gene3D" id="3.30.70.20">
    <property type="match status" value="1"/>
</dbReference>
<dbReference type="SMART" id="SM00283">
    <property type="entry name" value="MA"/>
    <property type="match status" value="1"/>
</dbReference>
<evidence type="ECO:0000256" key="2">
    <source>
        <dbReference type="ARBA" id="ARBA00022723"/>
    </source>
</evidence>
<dbReference type="GO" id="GO:0016020">
    <property type="term" value="C:membrane"/>
    <property type="evidence" value="ECO:0007669"/>
    <property type="project" value="InterPro"/>
</dbReference>
<dbReference type="PROSITE" id="PS00198">
    <property type="entry name" value="4FE4S_FER_1"/>
    <property type="match status" value="1"/>
</dbReference>
<dbReference type="PATRIC" id="fig|1121326.3.peg.3450"/>
<keyword evidence="5 7" id="KW-0807">Transducer</keyword>
<evidence type="ECO:0000259" key="9">
    <source>
        <dbReference type="PROSITE" id="PS51379"/>
    </source>
</evidence>
<comment type="similarity">
    <text evidence="6">Belongs to the methyl-accepting chemotaxis (MCP) protein family.</text>
</comment>
<reference evidence="11 12" key="1">
    <citation type="submission" date="2016-04" db="EMBL/GenBank/DDBJ databases">
        <title>Genome sequence of Clostridium magnum DSM 2767.</title>
        <authorList>
            <person name="Poehlein A."/>
            <person name="Uhlig R."/>
            <person name="Fischer R."/>
            <person name="Bahl H."/>
            <person name="Daniel R."/>
        </authorList>
    </citation>
    <scope>NUCLEOTIDE SEQUENCE [LARGE SCALE GENOMIC DNA]</scope>
    <source>
        <strain evidence="11 12">DSM 2767</strain>
    </source>
</reference>
<evidence type="ECO:0000256" key="6">
    <source>
        <dbReference type="ARBA" id="ARBA00029447"/>
    </source>
</evidence>
<dbReference type="AlphaFoldDB" id="A0A162SNA1"/>
<dbReference type="InterPro" id="IPR017896">
    <property type="entry name" value="4Fe4S_Fe-S-bd"/>
</dbReference>
<keyword evidence="4" id="KW-0411">Iron-sulfur</keyword>
<feature type="domain" description="Methyl-accepting transducer" evidence="8">
    <location>
        <begin position="453"/>
        <end position="644"/>
    </location>
</feature>
<keyword evidence="2" id="KW-0479">Metal-binding</keyword>
<dbReference type="PANTHER" id="PTHR32089:SF112">
    <property type="entry name" value="LYSOZYME-LIKE PROTEIN-RELATED"/>
    <property type="match status" value="1"/>
</dbReference>
<dbReference type="SUPFAM" id="SSF58104">
    <property type="entry name" value="Methyl-accepting chemotaxis protein (MCP) signaling domain"/>
    <property type="match status" value="1"/>
</dbReference>
<dbReference type="InterPro" id="IPR004089">
    <property type="entry name" value="MCPsignal_dom"/>
</dbReference>
<dbReference type="Proteomes" id="UP000076603">
    <property type="component" value="Unassembled WGS sequence"/>
</dbReference>
<sequence length="644" mass="71525">MLVEKLIVSLEDRCEGCNKCIRSCPQFLANTVIRQGDKLKINVNEENCVSCGECIKNCPHDARVYLDNADDFINALNKGEEVSVIVAPAFLLNYPNEYKKVFGWLKRKGVKLIYDVSFGADITTVLYVKAIKEKGLRSIISQPCPVIVNSIERYYPNLLPYLSPIGSPMHCAAVYLKKYDGFKGKIAAISPCIAKSDEFARWHIIDYNVTFKSLMDMYNKEGSLEEAGFDSPESLVGFWYPTPGGLKECVEQVFGKIYHIKKIEGPNLVQQYLSELDKRPNNLPLIIDILNCSEGCAIGTATEKTFTIDEMDALLLKKTQSITSRKKGFFKKVSPEDIINSLNKTLRMSDFEVSYIDRSSKTRLSESEIADSFRKLLKSTGEEKIVDCSACGYKNCRSMAIAIADGNNVVDNCLEYNRKKILEEHEKSVTEHRTVETLFARTQDISVLQQEFLDKLNNDIASIHTALTGLSTVTDSTAQGMSSITEKMKFIDKSSNDAITGVDDLRTSFAGYLKMSDAIMDIASQTNLLALNASIEAARAGEFGKSFAVVAAEVKKLAEESQNTVSMATQNNEKVQLALDSIVSLVSTLGDAIHTVTANIKNMFADLEETGASVEELTSTTEDIVVQAERLNDELERNKVDQEC</sequence>
<dbReference type="PANTHER" id="PTHR32089">
    <property type="entry name" value="METHYL-ACCEPTING CHEMOTAXIS PROTEIN MCPB"/>
    <property type="match status" value="1"/>
</dbReference>
<evidence type="ECO:0000256" key="4">
    <source>
        <dbReference type="ARBA" id="ARBA00023014"/>
    </source>
</evidence>
<dbReference type="GO" id="GO:0007165">
    <property type="term" value="P:signal transduction"/>
    <property type="evidence" value="ECO:0007669"/>
    <property type="project" value="UniProtKB-KW"/>
</dbReference>
<organism evidence="11 12">
    <name type="scientific">Clostridium magnum DSM 2767</name>
    <dbReference type="NCBI Taxonomy" id="1121326"/>
    <lineage>
        <taxon>Bacteria</taxon>
        <taxon>Bacillati</taxon>
        <taxon>Bacillota</taxon>
        <taxon>Clostridia</taxon>
        <taxon>Eubacteriales</taxon>
        <taxon>Clostridiaceae</taxon>
        <taxon>Clostridium</taxon>
    </lineage>
</organism>
<dbReference type="Pfam" id="PF13237">
    <property type="entry name" value="Fer4_10"/>
    <property type="match status" value="1"/>
</dbReference>
<dbReference type="Gene3D" id="1.10.15.40">
    <property type="entry name" value="Electron transport complex subunit B, putative Fe-S cluster"/>
    <property type="match status" value="1"/>
</dbReference>
<dbReference type="STRING" id="1121326.CLMAG_34120"/>
<dbReference type="PROSITE" id="PS50111">
    <property type="entry name" value="CHEMOTAXIS_TRANSDUC_2"/>
    <property type="match status" value="1"/>
</dbReference>
<dbReference type="Pfam" id="PF04060">
    <property type="entry name" value="FeS"/>
    <property type="match status" value="1"/>
</dbReference>
<dbReference type="GO" id="GO:0046872">
    <property type="term" value="F:metal ion binding"/>
    <property type="evidence" value="ECO:0007669"/>
    <property type="project" value="UniProtKB-KW"/>
</dbReference>
<dbReference type="SUPFAM" id="SSF54862">
    <property type="entry name" value="4Fe-4S ferredoxins"/>
    <property type="match status" value="1"/>
</dbReference>
<feature type="domain" description="4Fe-4S" evidence="10">
    <location>
        <begin position="368"/>
        <end position="430"/>
    </location>
</feature>
<evidence type="ECO:0000256" key="3">
    <source>
        <dbReference type="ARBA" id="ARBA00023004"/>
    </source>
</evidence>
<dbReference type="Pfam" id="PF02906">
    <property type="entry name" value="Fe_hyd_lg_C"/>
    <property type="match status" value="1"/>
</dbReference>
<evidence type="ECO:0000256" key="1">
    <source>
        <dbReference type="ARBA" id="ARBA00022485"/>
    </source>
</evidence>
<feature type="domain" description="4Fe-4S ferredoxin-type" evidence="9">
    <location>
        <begin position="4"/>
        <end position="35"/>
    </location>
</feature>
<dbReference type="Gene3D" id="1.10.287.950">
    <property type="entry name" value="Methyl-accepting chemotaxis protein"/>
    <property type="match status" value="1"/>
</dbReference>